<evidence type="ECO:0000313" key="2">
    <source>
        <dbReference type="EMBL" id="NWK56349.1"/>
    </source>
</evidence>
<dbReference type="EMBL" id="JACBAZ010000004">
    <property type="protein sequence ID" value="NWK56349.1"/>
    <property type="molecule type" value="Genomic_DNA"/>
</dbReference>
<evidence type="ECO:0000313" key="3">
    <source>
        <dbReference type="Proteomes" id="UP000557872"/>
    </source>
</evidence>
<comment type="caution">
    <text evidence="2">The sequence shown here is derived from an EMBL/GenBank/DDBJ whole genome shotgun (WGS) entry which is preliminary data.</text>
</comment>
<reference evidence="2 3" key="1">
    <citation type="submission" date="2020-07" db="EMBL/GenBank/DDBJ databases">
        <title>Roseicoccus Jingziensis gen. nov., sp. nov., isolated from coastal seawater.</title>
        <authorList>
            <person name="Feng X."/>
        </authorList>
    </citation>
    <scope>NUCLEOTIDE SEQUENCE [LARGE SCALE GENOMIC DNA]</scope>
    <source>
        <strain evidence="2 3">N1E253</strain>
    </source>
</reference>
<sequence>MAENGDGGRIDRHYDDLVLERPRRSNFVECTKCGHLFEVSRKSKVAKEAAQRAEGALPLSWKVLLASGSLLVLSIALLLWNFLLSGNEKQLVASAGPGVEVPGGEGSTEGEDASSAVPGAGPNLELALSTADVTVFLREFFKAGNWRERYPMVRQTPQIEEKMQRWYRWNRDGPMVQVAADPRATDLGDFMVVKLHGVGLASEHIVLEKTLAGFRVDWESFVIYQDQAWLGIQKEQPRGARLIRCVLEPTQNTHPEWSAEKGYRCYRLTHPVSGEVFFAYSRTLNENEQDPAARALLSQPKGRFTLEVYYPEKSKRAQDVMISRVVEKGWVIK</sequence>
<proteinExistence type="predicted"/>
<feature type="region of interest" description="Disordered" evidence="1">
    <location>
        <begin position="96"/>
        <end position="116"/>
    </location>
</feature>
<dbReference type="Proteomes" id="UP000557872">
    <property type="component" value="Unassembled WGS sequence"/>
</dbReference>
<organism evidence="2 3">
    <name type="scientific">Oceaniferula marina</name>
    <dbReference type="NCBI Taxonomy" id="2748318"/>
    <lineage>
        <taxon>Bacteria</taxon>
        <taxon>Pseudomonadati</taxon>
        <taxon>Verrucomicrobiota</taxon>
        <taxon>Verrucomicrobiia</taxon>
        <taxon>Verrucomicrobiales</taxon>
        <taxon>Verrucomicrobiaceae</taxon>
        <taxon>Oceaniferula</taxon>
    </lineage>
</organism>
<accession>A0A851GGL9</accession>
<protein>
    <submittedName>
        <fullName evidence="2">Uncharacterized protein</fullName>
    </submittedName>
</protein>
<keyword evidence="3" id="KW-1185">Reference proteome</keyword>
<dbReference type="AlphaFoldDB" id="A0A851GGL9"/>
<dbReference type="RefSeq" id="WP_178933131.1">
    <property type="nucleotide sequence ID" value="NZ_JACBAZ010000004.1"/>
</dbReference>
<gene>
    <name evidence="2" type="ORF">HW115_12065</name>
</gene>
<name>A0A851GGL9_9BACT</name>
<evidence type="ECO:0000256" key="1">
    <source>
        <dbReference type="SAM" id="MobiDB-lite"/>
    </source>
</evidence>